<name>A0A166YYB2_9PEZI</name>
<dbReference type="AlphaFoldDB" id="A0A166YYB2"/>
<gene>
    <name evidence="1" type="ORF">CT0861_02155</name>
</gene>
<evidence type="ECO:0000313" key="1">
    <source>
        <dbReference type="EMBL" id="KZL78197.1"/>
    </source>
</evidence>
<accession>A0A166YYB2</accession>
<sequence length="138" mass="15640">MLSRLFEAPSLTRMLCQNRCIVGNKETGPVDKICENVSPYSESPTAEILRFSHSRSQNQVLQNILEELGKRLRKRMDANRTLREVRETLDRVGWSIASYSYAMFMVRQGVPLRTEDGLAFVRGGGSRLTNDFTNEAGP</sequence>
<reference evidence="1 2" key="1">
    <citation type="submission" date="2015-06" db="EMBL/GenBank/DDBJ databases">
        <title>Survival trade-offs in plant roots during colonization by closely related pathogenic and mutualistic fungi.</title>
        <authorList>
            <person name="Hacquard S."/>
            <person name="Kracher B."/>
            <person name="Hiruma K."/>
            <person name="Weinman A."/>
            <person name="Muench P."/>
            <person name="Garrido Oter R."/>
            <person name="Ver Loren van Themaat E."/>
            <person name="Dallerey J.-F."/>
            <person name="Damm U."/>
            <person name="Henrissat B."/>
            <person name="Lespinet O."/>
            <person name="Thon M."/>
            <person name="Kemen E."/>
            <person name="McHardy A.C."/>
            <person name="Schulze-Lefert P."/>
            <person name="O'Connell R.J."/>
        </authorList>
    </citation>
    <scope>NUCLEOTIDE SEQUENCE [LARGE SCALE GENOMIC DNA]</scope>
    <source>
        <strain evidence="1 2">0861</strain>
    </source>
</reference>
<evidence type="ECO:0000313" key="2">
    <source>
        <dbReference type="Proteomes" id="UP000076552"/>
    </source>
</evidence>
<keyword evidence="1" id="KW-0436">Ligase</keyword>
<proteinExistence type="predicted"/>
<keyword evidence="2" id="KW-1185">Reference proteome</keyword>
<organism evidence="1 2">
    <name type="scientific">Colletotrichum tofieldiae</name>
    <dbReference type="NCBI Taxonomy" id="708197"/>
    <lineage>
        <taxon>Eukaryota</taxon>
        <taxon>Fungi</taxon>
        <taxon>Dikarya</taxon>
        <taxon>Ascomycota</taxon>
        <taxon>Pezizomycotina</taxon>
        <taxon>Sordariomycetes</taxon>
        <taxon>Hypocreomycetidae</taxon>
        <taxon>Glomerellales</taxon>
        <taxon>Glomerellaceae</taxon>
        <taxon>Colletotrichum</taxon>
        <taxon>Colletotrichum spaethianum species complex</taxon>
    </lineage>
</organism>
<dbReference type="GO" id="GO:0016874">
    <property type="term" value="F:ligase activity"/>
    <property type="evidence" value="ECO:0007669"/>
    <property type="project" value="UniProtKB-KW"/>
</dbReference>
<dbReference type="EMBL" id="LFIV01000003">
    <property type="protein sequence ID" value="KZL78197.1"/>
    <property type="molecule type" value="Genomic_DNA"/>
</dbReference>
<dbReference type="Proteomes" id="UP000076552">
    <property type="component" value="Unassembled WGS sequence"/>
</dbReference>
<protein>
    <submittedName>
        <fullName evidence="1">E3 SUMO-protein ligase</fullName>
    </submittedName>
</protein>
<comment type="caution">
    <text evidence="1">The sequence shown here is derived from an EMBL/GenBank/DDBJ whole genome shotgun (WGS) entry which is preliminary data.</text>
</comment>